<dbReference type="KEGG" id="gai:IMCC3135_00390"/>
<dbReference type="EMBL" id="CP018632">
    <property type="protein sequence ID" value="ASJ70204.1"/>
    <property type="molecule type" value="Genomic_DNA"/>
</dbReference>
<accession>A0A2Z2NSQ6</accession>
<dbReference type="OrthoDB" id="7055767at2"/>
<evidence type="ECO:0000259" key="1">
    <source>
        <dbReference type="SMART" id="SM00327"/>
    </source>
</evidence>
<dbReference type="InterPro" id="IPR036465">
    <property type="entry name" value="vWFA_dom_sf"/>
</dbReference>
<sequence length="297" mass="32395">MKAFLHNRLVNYFPLIASGLLLMALLLPNVDRATPVNRYLLVFDISQSMNVEDATVDQQLGNRLAVSRTAARELIRSLPCGSEVGYAVFTATKTITLLTPLDVCEHYNGLLVSLAAIDGSMRFRNASSVGKGVHQSLRAASTLGDDVAIVMFTDGHEAPPLRHGQTGMPKSEGHDVNGFIIGVGGDQPMRIPKVDNNGQSVGFWQAGEVTQLPPDESRGMPGQELSSLREPHLRQLSQLSGLQYLRLADTDTFVQTLTDTSFAVRQSTPTSIGWIPASIALLLLCLRFVPTKRWRSD</sequence>
<dbReference type="AlphaFoldDB" id="A0A2Z2NSQ6"/>
<feature type="domain" description="VWFA" evidence="1">
    <location>
        <begin position="35"/>
        <end position="214"/>
    </location>
</feature>
<dbReference type="InterPro" id="IPR002035">
    <property type="entry name" value="VWF_A"/>
</dbReference>
<keyword evidence="3" id="KW-1185">Reference proteome</keyword>
<proteinExistence type="predicted"/>
<dbReference type="Gene3D" id="3.40.50.410">
    <property type="entry name" value="von Willebrand factor, type A domain"/>
    <property type="match status" value="1"/>
</dbReference>
<gene>
    <name evidence="2" type="ORF">IMCC3135_00390</name>
</gene>
<protein>
    <recommendedName>
        <fullName evidence="1">VWFA domain-containing protein</fullName>
    </recommendedName>
</protein>
<evidence type="ECO:0000313" key="3">
    <source>
        <dbReference type="Proteomes" id="UP000250079"/>
    </source>
</evidence>
<dbReference type="SUPFAM" id="SSF53300">
    <property type="entry name" value="vWA-like"/>
    <property type="match status" value="1"/>
</dbReference>
<dbReference type="SMART" id="SM00327">
    <property type="entry name" value="VWA"/>
    <property type="match status" value="1"/>
</dbReference>
<evidence type="ECO:0000313" key="2">
    <source>
        <dbReference type="EMBL" id="ASJ70204.1"/>
    </source>
</evidence>
<dbReference type="Proteomes" id="UP000250079">
    <property type="component" value="Chromosome"/>
</dbReference>
<dbReference type="RefSeq" id="WP_088915767.1">
    <property type="nucleotide sequence ID" value="NZ_CP018632.1"/>
</dbReference>
<name>A0A2Z2NSQ6_9GAMM</name>
<reference evidence="2 3" key="1">
    <citation type="submission" date="2016-12" db="EMBL/GenBank/DDBJ databases">
        <authorList>
            <person name="Song W.-J."/>
            <person name="Kurnit D.M."/>
        </authorList>
    </citation>
    <scope>NUCLEOTIDE SEQUENCE [LARGE SCALE GENOMIC DNA]</scope>
    <source>
        <strain evidence="2 3">IMCC3135</strain>
    </source>
</reference>
<organism evidence="2 3">
    <name type="scientific">Granulosicoccus antarcticus IMCC3135</name>
    <dbReference type="NCBI Taxonomy" id="1192854"/>
    <lineage>
        <taxon>Bacteria</taxon>
        <taxon>Pseudomonadati</taxon>
        <taxon>Pseudomonadota</taxon>
        <taxon>Gammaproteobacteria</taxon>
        <taxon>Chromatiales</taxon>
        <taxon>Granulosicoccaceae</taxon>
        <taxon>Granulosicoccus</taxon>
    </lineage>
</organism>